<dbReference type="AlphaFoldDB" id="A0A564ZFJ7"/>
<sequence length="275" mass="29226">MLKRTGRSGFSLVELLITVALVGLMVSAVAGVYQISQESYTRASSLEAAQLGARAGVDRMANELRLIGSYWVGASCVETNCNAITAASSYSITFRANVDDFSIIGGAEARVRDGSTATGATVPLNIAATAINNAFKCYSKSTLNDYIYIANGGTREVRRIATITNNPTCNNSSDRTITLASDLGSPYPAGSLVRDVKTITYVLNGTTLTRSQNGSGADPFINNVSGLTFTYFSFDGATTTTDPALIREIHIDLTVLGPDGSPRRMITRVKPRNLP</sequence>
<reference evidence="2 3" key="1">
    <citation type="submission" date="2019-07" db="EMBL/GenBank/DDBJ databases">
        <authorList>
            <person name="Cremers G."/>
        </authorList>
    </citation>
    <scope>NUCLEOTIDE SEQUENCE [LARGE SCALE GENOMIC DNA]</scope>
</reference>
<evidence type="ECO:0000313" key="3">
    <source>
        <dbReference type="Proteomes" id="UP000334340"/>
    </source>
</evidence>
<dbReference type="Pfam" id="PF07963">
    <property type="entry name" value="N_methyl"/>
    <property type="match status" value="1"/>
</dbReference>
<keyword evidence="3" id="KW-1185">Reference proteome</keyword>
<feature type="transmembrane region" description="Helical" evidence="1">
    <location>
        <begin position="12"/>
        <end position="33"/>
    </location>
</feature>
<dbReference type="NCBIfam" id="TIGR02532">
    <property type="entry name" value="IV_pilin_GFxxxE"/>
    <property type="match status" value="1"/>
</dbReference>
<proteinExistence type="predicted"/>
<dbReference type="Proteomes" id="UP000334340">
    <property type="component" value="Unassembled WGS sequence"/>
</dbReference>
<dbReference type="PROSITE" id="PS00409">
    <property type="entry name" value="PROKAR_NTER_METHYL"/>
    <property type="match status" value="1"/>
</dbReference>
<evidence type="ECO:0000313" key="2">
    <source>
        <dbReference type="EMBL" id="VUZ83657.1"/>
    </source>
</evidence>
<keyword evidence="1" id="KW-0472">Membrane</keyword>
<name>A0A564ZFJ7_9BACT</name>
<keyword evidence="1" id="KW-1133">Transmembrane helix</keyword>
<accession>A0A564ZFJ7</accession>
<evidence type="ECO:0000256" key="1">
    <source>
        <dbReference type="SAM" id="Phobius"/>
    </source>
</evidence>
<dbReference type="EMBL" id="CABIKM010000001">
    <property type="protein sequence ID" value="VUZ83657.1"/>
    <property type="molecule type" value="Genomic_DNA"/>
</dbReference>
<organism evidence="2 3">
    <name type="scientific">Candidatus Methylomirabilis lanthanidiphila</name>
    <dbReference type="NCBI Taxonomy" id="2211376"/>
    <lineage>
        <taxon>Bacteria</taxon>
        <taxon>Candidatus Methylomirabilota</taxon>
        <taxon>Candidatus Methylomirabilia</taxon>
        <taxon>Candidatus Methylomirabilales</taxon>
        <taxon>Candidatus Methylomirabilaceae</taxon>
        <taxon>Candidatus Methylomirabilis</taxon>
    </lineage>
</organism>
<keyword evidence="1" id="KW-0812">Transmembrane</keyword>
<protein>
    <recommendedName>
        <fullName evidence="4">Prepilin-type N-terminal cleavage/methylation domain-containing protein</fullName>
    </recommendedName>
</protein>
<evidence type="ECO:0008006" key="4">
    <source>
        <dbReference type="Google" id="ProtNLM"/>
    </source>
</evidence>
<dbReference type="InterPro" id="IPR012902">
    <property type="entry name" value="N_methyl_site"/>
</dbReference>
<gene>
    <name evidence="2" type="ORF">MELA_00010</name>
</gene>